<keyword evidence="13" id="KW-1185">Reference proteome</keyword>
<dbReference type="Pfam" id="PF18019">
    <property type="entry name" value="Cas3_HD"/>
    <property type="match status" value="1"/>
</dbReference>
<dbReference type="GO" id="GO:0003723">
    <property type="term" value="F:RNA binding"/>
    <property type="evidence" value="ECO:0007669"/>
    <property type="project" value="TreeGrafter"/>
</dbReference>
<dbReference type="InterPro" id="IPR041372">
    <property type="entry name" value="Cas3_C"/>
</dbReference>
<keyword evidence="9" id="KW-0051">Antiviral defense</keyword>
<organism evidence="12 13">
    <name type="scientific">Actinoalloteichus hoggarensis</name>
    <dbReference type="NCBI Taxonomy" id="1470176"/>
    <lineage>
        <taxon>Bacteria</taxon>
        <taxon>Bacillati</taxon>
        <taxon>Actinomycetota</taxon>
        <taxon>Actinomycetes</taxon>
        <taxon>Pseudonocardiales</taxon>
        <taxon>Pseudonocardiaceae</taxon>
        <taxon>Actinoalloteichus</taxon>
    </lineage>
</organism>
<proteinExistence type="inferred from homology"/>
<keyword evidence="3" id="KW-0540">Nuclease</keyword>
<dbReference type="EC" id="3.1.-.-" evidence="12"/>
<keyword evidence="6 12" id="KW-0378">Hydrolase</keyword>
<dbReference type="InterPro" id="IPR054712">
    <property type="entry name" value="Cas3-like_dom"/>
</dbReference>
<dbReference type="NCBIfam" id="TIGR01587">
    <property type="entry name" value="cas3_core"/>
    <property type="match status" value="1"/>
</dbReference>
<protein>
    <submittedName>
        <fullName evidence="12">CRISPR-associated nuclease/helicase Cas3</fullName>
        <ecNumber evidence="12">3.1.-.-</ecNumber>
    </submittedName>
</protein>
<dbReference type="InterPro" id="IPR038257">
    <property type="entry name" value="CRISPR-assoc_Cas3_HD_sf"/>
</dbReference>
<dbReference type="CDD" id="cd09641">
    <property type="entry name" value="Cas3''_I"/>
    <property type="match status" value="1"/>
</dbReference>
<accession>A0A221W8T9</accession>
<dbReference type="GO" id="GO:0051607">
    <property type="term" value="P:defense response to virus"/>
    <property type="evidence" value="ECO:0007669"/>
    <property type="project" value="UniProtKB-KW"/>
</dbReference>
<dbReference type="OrthoDB" id="9810236at2"/>
<dbReference type="SUPFAM" id="SSF52540">
    <property type="entry name" value="P-loop containing nucleoside triphosphate hydrolases"/>
    <property type="match status" value="1"/>
</dbReference>
<evidence type="ECO:0000256" key="4">
    <source>
        <dbReference type="ARBA" id="ARBA00022723"/>
    </source>
</evidence>
<evidence type="ECO:0000313" key="13">
    <source>
        <dbReference type="Proteomes" id="UP000204221"/>
    </source>
</evidence>
<dbReference type="Gene3D" id="3.40.50.300">
    <property type="entry name" value="P-loop containing nucleotide triphosphate hydrolases"/>
    <property type="match status" value="2"/>
</dbReference>
<sequence length="1003" mass="108685">MELDDDVDPRMARWLGTLWGKSKEKAGGRTNLLIAHLLDTAAVGELIWDHFLAPSTRALLDEVAGGPGRGRRLFAWLCGIHDCGKATPSHQRLWPEGARAVRAAGLTWQESDIARLRWRHDKAGGNILRRYLGDRSAPLWERRHLAWVWPLVAGHHGRFPTEGSLRPSRKSGGHLLGKGEEWQLVQRTLIDVFTRELGYTDVADVQPEVVPPKAVQLHLSGLIVMADWIASDEKHFTGLDDLAVVSIAESRERAATAWTKLGLRGGWGRLSTPEPEFFADRFRREARSSQRLVIEAARSMARPGIMVVEAPMGEGKTKAALAAAEVLAARFGADGVFLGMPTQATSDPMFTEVRAWLAAIDAELPAQVGLLHGRRRFTSEWRRLLATSDGAADADAGFAGVDEFDCDDRYGTVPRDEEPGGHERHLPAEWLLGPKRGLLCPFVVGTIDQLLMAATRTKHVMLRMAGLAGKVVILDEVHAADVYMSRFLAEGLRWLGQAGVPVVLLSATLPPAQRRALVAAYLGGAASREEFGWTEASPADGYPRVTTAWLDEDGETPRGATTSSPSWRADQRVAVEVLAERLPARGDGSAERDRLQRMADEDVLALLTDRLAEGGCALVIRNTVARAQSLYALLRERGWDAEETTLLHARLTTRARAERTERSLRLLGSPAAEGALPRPRRFVLIATQLAEQSFDIDADLLVTDLAPVDLLLQRVGRVHRHEGVIRPGPVRAPAVVVTGFAPAGEGVPELLYASAAIYGRPLLLRSAAEVLRAAGDLPASAEDDTAADGTAGTGSRGWTIPAEVPELVSRVYDGEPSVCPRSWRAAEEAARQEWAADQRRRADSAIPYLLTRQGDGTKSTLEGLHQATSDAGDDQTLGAVVRDGEESVEVILVAHDGSRYRTLSGRALTANGDVAADLVDDVLGATVRLPPRFTAAARELGPLPGWRGDPWLRGARALVLDGTGVAVHDGSPFRAAPRPGGPETGLRHDVALGLVETRHDTRA</sequence>
<dbReference type="GO" id="GO:0016787">
    <property type="term" value="F:hydrolase activity"/>
    <property type="evidence" value="ECO:0007669"/>
    <property type="project" value="UniProtKB-KW"/>
</dbReference>
<dbReference type="PANTHER" id="PTHR47963:SF9">
    <property type="entry name" value="CRISPR-ASSOCIATED ENDONUCLEASE_HELICASE CAS3"/>
    <property type="match status" value="1"/>
</dbReference>
<dbReference type="PANTHER" id="PTHR47963">
    <property type="entry name" value="DEAD-BOX ATP-DEPENDENT RNA HELICASE 47, MITOCHONDRIAL"/>
    <property type="match status" value="1"/>
</dbReference>
<evidence type="ECO:0000256" key="1">
    <source>
        <dbReference type="ARBA" id="ARBA00006847"/>
    </source>
</evidence>
<dbReference type="CDD" id="cd17930">
    <property type="entry name" value="DEXHc_cas3"/>
    <property type="match status" value="1"/>
</dbReference>
<evidence type="ECO:0000256" key="8">
    <source>
        <dbReference type="ARBA" id="ARBA00022840"/>
    </source>
</evidence>
<dbReference type="GO" id="GO:0005524">
    <property type="term" value="F:ATP binding"/>
    <property type="evidence" value="ECO:0007669"/>
    <property type="project" value="UniProtKB-KW"/>
</dbReference>
<dbReference type="InterPro" id="IPR050547">
    <property type="entry name" value="DEAD_box_RNA_helicases"/>
</dbReference>
<feature type="region of interest" description="Disordered" evidence="10">
    <location>
        <begin position="778"/>
        <end position="798"/>
    </location>
</feature>
<keyword evidence="4" id="KW-0479">Metal-binding</keyword>
<dbReference type="Proteomes" id="UP000204221">
    <property type="component" value="Chromosome"/>
</dbReference>
<dbReference type="Pfam" id="PF22590">
    <property type="entry name" value="Cas3-like_C_2"/>
    <property type="match status" value="1"/>
</dbReference>
<feature type="domain" description="HD Cas3-type" evidence="11">
    <location>
        <begin position="26"/>
        <end position="229"/>
    </location>
</feature>
<evidence type="ECO:0000313" key="12">
    <source>
        <dbReference type="EMBL" id="ASO22338.1"/>
    </source>
</evidence>
<dbReference type="Pfam" id="PF18395">
    <property type="entry name" value="Cas3_C"/>
    <property type="match status" value="1"/>
</dbReference>
<dbReference type="InterPro" id="IPR027417">
    <property type="entry name" value="P-loop_NTPase"/>
</dbReference>
<dbReference type="KEGG" id="ahg:AHOG_23650"/>
<dbReference type="GO" id="GO:0004518">
    <property type="term" value="F:nuclease activity"/>
    <property type="evidence" value="ECO:0007669"/>
    <property type="project" value="UniProtKB-KW"/>
</dbReference>
<evidence type="ECO:0000256" key="2">
    <source>
        <dbReference type="ARBA" id="ARBA00009046"/>
    </source>
</evidence>
<evidence type="ECO:0000256" key="10">
    <source>
        <dbReference type="SAM" id="MobiDB-lite"/>
    </source>
</evidence>
<evidence type="ECO:0000256" key="7">
    <source>
        <dbReference type="ARBA" id="ARBA00022806"/>
    </source>
</evidence>
<evidence type="ECO:0000256" key="3">
    <source>
        <dbReference type="ARBA" id="ARBA00022722"/>
    </source>
</evidence>
<evidence type="ECO:0000256" key="9">
    <source>
        <dbReference type="ARBA" id="ARBA00023118"/>
    </source>
</evidence>
<evidence type="ECO:0000259" key="11">
    <source>
        <dbReference type="PROSITE" id="PS51643"/>
    </source>
</evidence>
<keyword evidence="7 12" id="KW-0347">Helicase</keyword>
<feature type="region of interest" description="Disordered" evidence="10">
    <location>
        <begin position="548"/>
        <end position="567"/>
    </location>
</feature>
<keyword evidence="5" id="KW-0547">Nucleotide-binding</keyword>
<dbReference type="GO" id="GO:0003724">
    <property type="term" value="F:RNA helicase activity"/>
    <property type="evidence" value="ECO:0007669"/>
    <property type="project" value="TreeGrafter"/>
</dbReference>
<comment type="similarity">
    <text evidence="2">In the central section; belongs to the CRISPR-associated helicase Cas3 family.</text>
</comment>
<dbReference type="InterPro" id="IPR006474">
    <property type="entry name" value="Helicase_Cas3_CRISPR-ass_core"/>
</dbReference>
<reference evidence="12 13" key="1">
    <citation type="submission" date="2017-07" db="EMBL/GenBank/DDBJ databases">
        <title>Complete genome sequence of Actinoalloteichus hoggarensis DSM 45943, type strain of Actinoalloteichus hoggarensis.</title>
        <authorList>
            <person name="Ruckert C."/>
            <person name="Nouioui I."/>
            <person name="Willmese J."/>
            <person name="van Wezel G."/>
            <person name="Klenk H.-P."/>
            <person name="Kalinowski J."/>
            <person name="Zotchev S.B."/>
        </authorList>
    </citation>
    <scope>NUCLEOTIDE SEQUENCE [LARGE SCALE GENOMIC DNA]</scope>
    <source>
        <strain evidence="12 13">DSM 45943</strain>
    </source>
</reference>
<dbReference type="GO" id="GO:0046872">
    <property type="term" value="F:metal ion binding"/>
    <property type="evidence" value="ECO:0007669"/>
    <property type="project" value="UniProtKB-KW"/>
</dbReference>
<dbReference type="AlphaFoldDB" id="A0A221W8T9"/>
<name>A0A221W8T9_9PSEU</name>
<evidence type="ECO:0000256" key="6">
    <source>
        <dbReference type="ARBA" id="ARBA00022801"/>
    </source>
</evidence>
<gene>
    <name evidence="12" type="primary">cas7</name>
    <name evidence="12" type="ORF">AHOG_23650</name>
</gene>
<comment type="similarity">
    <text evidence="1">In the N-terminal section; belongs to the CRISPR-associated nuclease Cas3-HD family.</text>
</comment>
<dbReference type="Gene3D" id="1.10.3210.30">
    <property type="match status" value="1"/>
</dbReference>
<evidence type="ECO:0000256" key="5">
    <source>
        <dbReference type="ARBA" id="ARBA00022741"/>
    </source>
</evidence>
<dbReference type="InterPro" id="IPR006483">
    <property type="entry name" value="CRISPR-assoc_Cas3_HD"/>
</dbReference>
<dbReference type="NCBIfam" id="TIGR01596">
    <property type="entry name" value="cas3_HD"/>
    <property type="match status" value="1"/>
</dbReference>
<dbReference type="PROSITE" id="PS51643">
    <property type="entry name" value="HD_CAS3"/>
    <property type="match status" value="1"/>
</dbReference>
<dbReference type="RefSeq" id="WP_093943312.1">
    <property type="nucleotide sequence ID" value="NZ_CP022521.1"/>
</dbReference>
<keyword evidence="8" id="KW-0067">ATP-binding</keyword>
<dbReference type="EMBL" id="CP022521">
    <property type="protein sequence ID" value="ASO22338.1"/>
    <property type="molecule type" value="Genomic_DNA"/>
</dbReference>